<evidence type="ECO:0000313" key="1">
    <source>
        <dbReference type="EMBL" id="CAH6718958.1"/>
    </source>
</evidence>
<dbReference type="EMBL" id="CALSDN010000001">
    <property type="protein sequence ID" value="CAH6718958.1"/>
    <property type="molecule type" value="Genomic_DNA"/>
</dbReference>
<protein>
    <submittedName>
        <fullName evidence="1">Ribonucleases P/MRP protein subunit Pop3p</fullName>
    </submittedName>
</protein>
<reference evidence="1" key="1">
    <citation type="submission" date="2022-06" db="EMBL/GenBank/DDBJ databases">
        <authorList>
            <person name="Legras J.-L."/>
            <person name="Devillers H."/>
            <person name="Grondin C."/>
        </authorList>
    </citation>
    <scope>NUCLEOTIDE SEQUENCE</scope>
    <source>
        <strain evidence="1">CLIB 1444</strain>
    </source>
</reference>
<organism evidence="1 2">
    <name type="scientific">[Candida] jaroonii</name>
    <dbReference type="NCBI Taxonomy" id="467808"/>
    <lineage>
        <taxon>Eukaryota</taxon>
        <taxon>Fungi</taxon>
        <taxon>Dikarya</taxon>
        <taxon>Ascomycota</taxon>
        <taxon>Saccharomycotina</taxon>
        <taxon>Pichiomycetes</taxon>
        <taxon>Debaryomycetaceae</taxon>
        <taxon>Yamadazyma</taxon>
    </lineage>
</organism>
<proteinExistence type="predicted"/>
<accession>A0ACA9Y237</accession>
<sequence length="226" mass="25467">MSDKTNTANSLKEREKRKRQVLKPILDNPFTTVNWPFVEPQKAEIILEHLCLILNQISTYKNNVKNSTKPPPPPEVMNKTILGFNEITSALEKQAKSEHDTTINYVLVCKYDLQPSILTQHFPVLTYTASKGSNTSIKLVQLPRGSLEKISDAVGENVGIIGLMNGIPHSEALMEVLNSIDDVNVPYLETEEFQKLQIKFISTSMPIGVPKNDQKQKKKVEKVIKK</sequence>
<name>A0ACA9Y237_9ASCO</name>
<keyword evidence="2" id="KW-1185">Reference proteome</keyword>
<evidence type="ECO:0000313" key="2">
    <source>
        <dbReference type="Proteomes" id="UP001152531"/>
    </source>
</evidence>
<dbReference type="Proteomes" id="UP001152531">
    <property type="component" value="Unassembled WGS sequence"/>
</dbReference>
<gene>
    <name evidence="1" type="ORF">CLIB1444_01S18294</name>
</gene>
<comment type="caution">
    <text evidence="1">The sequence shown here is derived from an EMBL/GenBank/DDBJ whole genome shotgun (WGS) entry which is preliminary data.</text>
</comment>